<feature type="region of interest" description="Disordered" evidence="1">
    <location>
        <begin position="419"/>
        <end position="449"/>
    </location>
</feature>
<organism evidence="2 3">
    <name type="scientific">Trichoglossum hirsutum</name>
    <dbReference type="NCBI Taxonomy" id="265104"/>
    <lineage>
        <taxon>Eukaryota</taxon>
        <taxon>Fungi</taxon>
        <taxon>Dikarya</taxon>
        <taxon>Ascomycota</taxon>
        <taxon>Pezizomycotina</taxon>
        <taxon>Geoglossomycetes</taxon>
        <taxon>Geoglossales</taxon>
        <taxon>Geoglossaceae</taxon>
        <taxon>Trichoglossum</taxon>
    </lineage>
</organism>
<evidence type="ECO:0000256" key="1">
    <source>
        <dbReference type="SAM" id="MobiDB-lite"/>
    </source>
</evidence>
<reference evidence="2" key="1">
    <citation type="submission" date="2021-03" db="EMBL/GenBank/DDBJ databases">
        <title>Comparative genomics and phylogenomic investigation of the class Geoglossomycetes provide insights into ecological specialization and systematics.</title>
        <authorList>
            <person name="Melie T."/>
            <person name="Pirro S."/>
            <person name="Miller A.N."/>
            <person name="Quandt A."/>
        </authorList>
    </citation>
    <scope>NUCLEOTIDE SEQUENCE</scope>
    <source>
        <strain evidence="2">CAQ_001_2017</strain>
    </source>
</reference>
<proteinExistence type="predicted"/>
<protein>
    <recommendedName>
        <fullName evidence="4">Phosphoglycerate mutase</fullName>
    </recommendedName>
</protein>
<evidence type="ECO:0008006" key="4">
    <source>
        <dbReference type="Google" id="ProtNLM"/>
    </source>
</evidence>
<dbReference type="AlphaFoldDB" id="A0A9P8LIM0"/>
<evidence type="ECO:0000313" key="3">
    <source>
        <dbReference type="Proteomes" id="UP000750711"/>
    </source>
</evidence>
<feature type="region of interest" description="Disordered" evidence="1">
    <location>
        <begin position="368"/>
        <end position="407"/>
    </location>
</feature>
<comment type="caution">
    <text evidence="2">The sequence shown here is derived from an EMBL/GenBank/DDBJ whole genome shotgun (WGS) entry which is preliminary data.</text>
</comment>
<gene>
    <name evidence="2" type="ORF">GP486_000540</name>
</gene>
<dbReference type="Proteomes" id="UP000750711">
    <property type="component" value="Unassembled WGS sequence"/>
</dbReference>
<dbReference type="InterPro" id="IPR013078">
    <property type="entry name" value="His_Pase_superF_clade-1"/>
</dbReference>
<dbReference type="EMBL" id="JAGHQM010000037">
    <property type="protein sequence ID" value="KAH0566075.1"/>
    <property type="molecule type" value="Genomic_DNA"/>
</dbReference>
<dbReference type="Pfam" id="PF00300">
    <property type="entry name" value="His_Phos_1"/>
    <property type="match status" value="1"/>
</dbReference>
<name>A0A9P8LIM0_9PEZI</name>
<dbReference type="SUPFAM" id="SSF53254">
    <property type="entry name" value="Phosphoglycerate mutase-like"/>
    <property type="match status" value="1"/>
</dbReference>
<dbReference type="PANTHER" id="PTHR46192">
    <property type="entry name" value="BROAD-RANGE ACID PHOSPHATASE DET1"/>
    <property type="match status" value="1"/>
</dbReference>
<dbReference type="Gene3D" id="3.40.50.1240">
    <property type="entry name" value="Phosphoglycerate mutase-like"/>
    <property type="match status" value="1"/>
</dbReference>
<dbReference type="InterPro" id="IPR029033">
    <property type="entry name" value="His_PPase_superfam"/>
</dbReference>
<keyword evidence="3" id="KW-1185">Reference proteome</keyword>
<dbReference type="InterPro" id="IPR052765">
    <property type="entry name" value="PGM-Related"/>
</dbReference>
<accession>A0A9P8LIM0</accession>
<feature type="compositionally biased region" description="Basic and acidic residues" evidence="1">
    <location>
        <begin position="383"/>
        <end position="407"/>
    </location>
</feature>
<evidence type="ECO:0000313" key="2">
    <source>
        <dbReference type="EMBL" id="KAH0566075.1"/>
    </source>
</evidence>
<sequence>MVVREMRGLRAPGYKHWMFGSEVGSTLSRGDQPFICVLDPPDSANSDSPPSSLIFKAGHPTKIIYLDGANTQTSAATGILTSLTSKTSSPPSPFSRESIKVYEEPRLREQDFGNFQPCSAEMERMWHERADYGHFFYRIPNGESAADAYDRVSGFNESLWRQFGDDDFASICVLVTHGLMTRIFLMKWYHYSVEHFEDLRNINHCEFIVMKLNSDSGKYILQNKMRTWTELKRERAIAEGRHLDTKPEEASASPRRKWGGCPLGCDHAKYKPPFRRRRENTAEFGQKDINILEKTELNHKQLSGKSARDSIDLVYTQSPELSDDPRGRTGAPRLISGKVEENAVPNHLGIDPYFKRLDSPYRLSVHQVGRDFGGSRSGVASRDGSHSSGSDHEDEHRRDEKDAFSRSLDKGLGAVVDALEDRRSAGGRDRNGELEAAEATDKSLYGSVY</sequence>
<feature type="compositionally biased region" description="Basic and acidic residues" evidence="1">
    <location>
        <begin position="419"/>
        <end position="433"/>
    </location>
</feature>
<feature type="region of interest" description="Disordered" evidence="1">
    <location>
        <begin position="316"/>
        <end position="337"/>
    </location>
</feature>